<dbReference type="Gene3D" id="3.40.50.80">
    <property type="entry name" value="Nucleotide-binding domain of ferredoxin-NADP reductase (FNR) module"/>
    <property type="match status" value="1"/>
</dbReference>
<feature type="binding site" evidence="13">
    <location>
        <position position="276"/>
    </location>
    <ligand>
        <name>FAD</name>
        <dbReference type="ChEBI" id="CHEBI:57692"/>
    </ligand>
</feature>
<keyword evidence="7" id="KW-1000">Mitochondrion outer membrane</keyword>
<dbReference type="Gene3D" id="3.10.120.10">
    <property type="entry name" value="Cytochrome b5-like heme/steroid binding domain"/>
    <property type="match status" value="1"/>
</dbReference>
<evidence type="ECO:0000256" key="11">
    <source>
        <dbReference type="ARBA" id="ARBA00023027"/>
    </source>
</evidence>
<evidence type="ECO:0000256" key="10">
    <source>
        <dbReference type="ARBA" id="ARBA00023002"/>
    </source>
</evidence>
<comment type="similarity">
    <text evidence="4">Belongs to the UPF0057 (PMP3) family.</text>
</comment>
<evidence type="ECO:0000256" key="7">
    <source>
        <dbReference type="ARBA" id="ARBA00022787"/>
    </source>
</evidence>
<keyword evidence="11" id="KW-0520">NAD</keyword>
<dbReference type="InterPro" id="IPR017938">
    <property type="entry name" value="Riboflavin_synthase-like_b-brl"/>
</dbReference>
<keyword evidence="8 13" id="KW-0274">FAD</keyword>
<feature type="transmembrane region" description="Helical" evidence="14">
    <location>
        <begin position="519"/>
        <end position="538"/>
    </location>
</feature>
<dbReference type="Pfam" id="PF00175">
    <property type="entry name" value="NAD_binding_1"/>
    <property type="match status" value="1"/>
</dbReference>
<evidence type="ECO:0000256" key="12">
    <source>
        <dbReference type="ARBA" id="ARBA00023136"/>
    </source>
</evidence>
<protein>
    <recommendedName>
        <fullName evidence="18">Cytochrome-b5 reductase</fullName>
    </recommendedName>
</protein>
<reference evidence="17" key="1">
    <citation type="journal article" date="2012" name="Mol. Plant Microbe Interact.">
        <title>A highly conserved effector in Fusarium oxysporum is required for full virulence on Arabidopsis.</title>
        <authorList>
            <person name="Thatcher L.F."/>
            <person name="Gardiner D.M."/>
            <person name="Kazan K."/>
            <person name="Manners J."/>
        </authorList>
    </citation>
    <scope>NUCLEOTIDE SEQUENCE [LARGE SCALE GENOMIC DNA]</scope>
    <source>
        <strain evidence="17">Fo5176</strain>
    </source>
</reference>
<dbReference type="OrthoDB" id="432685at2759"/>
<evidence type="ECO:0000256" key="5">
    <source>
        <dbReference type="ARBA" id="ARBA00022630"/>
    </source>
</evidence>
<dbReference type="InterPro" id="IPR017927">
    <property type="entry name" value="FAD-bd_FR_type"/>
</dbReference>
<feature type="binding site" evidence="13">
    <location>
        <position position="270"/>
    </location>
    <ligand>
        <name>FAD</name>
        <dbReference type="ChEBI" id="CHEBI:57692"/>
    </ligand>
</feature>
<dbReference type="PROSITE" id="PS50255">
    <property type="entry name" value="CYTOCHROME_B5_2"/>
    <property type="match status" value="1"/>
</dbReference>
<feature type="transmembrane region" description="Helical" evidence="14">
    <location>
        <begin position="136"/>
        <end position="158"/>
    </location>
</feature>
<dbReference type="CDD" id="cd06183">
    <property type="entry name" value="cyt_b5_reduct_like"/>
    <property type="match status" value="1"/>
</dbReference>
<dbReference type="PROSITE" id="PS51384">
    <property type="entry name" value="FAD_FR"/>
    <property type="match status" value="1"/>
</dbReference>
<feature type="binding site" evidence="13">
    <location>
        <position position="253"/>
    </location>
    <ligand>
        <name>FAD</name>
        <dbReference type="ChEBI" id="CHEBI:57692"/>
    </ligand>
</feature>
<evidence type="ECO:0000256" key="1">
    <source>
        <dbReference type="ARBA" id="ARBA00001974"/>
    </source>
</evidence>
<feature type="domain" description="FAD-binding FR-type" evidence="16">
    <location>
        <begin position="199"/>
        <end position="303"/>
    </location>
</feature>
<dbReference type="SUPFAM" id="SSF52343">
    <property type="entry name" value="Ferredoxin reductase-like, C-terminal NADP-linked domain"/>
    <property type="match status" value="1"/>
</dbReference>
<comment type="caution">
    <text evidence="17">The sequence shown here is derived from an EMBL/GenBank/DDBJ whole genome shotgun (WGS) entry which is preliminary data.</text>
</comment>
<dbReference type="GO" id="GO:0016491">
    <property type="term" value="F:oxidoreductase activity"/>
    <property type="evidence" value="ECO:0007669"/>
    <property type="project" value="UniProtKB-KW"/>
</dbReference>
<dbReference type="InterPro" id="IPR000612">
    <property type="entry name" value="PMP3"/>
</dbReference>
<feature type="binding site" evidence="13">
    <location>
        <position position="251"/>
    </location>
    <ligand>
        <name>FAD</name>
        <dbReference type="ChEBI" id="CHEBI:57692"/>
    </ligand>
</feature>
<feature type="domain" description="Cytochrome b5 heme-binding" evidence="15">
    <location>
        <begin position="1"/>
        <end position="68"/>
    </location>
</feature>
<evidence type="ECO:0000256" key="8">
    <source>
        <dbReference type="ARBA" id="ARBA00022827"/>
    </source>
</evidence>
<feature type="binding site" evidence="13">
    <location>
        <position position="320"/>
    </location>
    <ligand>
        <name>FAD</name>
        <dbReference type="ChEBI" id="CHEBI:57692"/>
    </ligand>
</feature>
<dbReference type="InterPro" id="IPR001834">
    <property type="entry name" value="CBR-like"/>
</dbReference>
<dbReference type="InterPro" id="IPR001433">
    <property type="entry name" value="OxRdtase_FAD/NAD-bd"/>
</dbReference>
<dbReference type="GO" id="GO:0005741">
    <property type="term" value="C:mitochondrial outer membrane"/>
    <property type="evidence" value="ECO:0007669"/>
    <property type="project" value="UniProtKB-SubCell"/>
</dbReference>
<feature type="binding site" evidence="13">
    <location>
        <position position="268"/>
    </location>
    <ligand>
        <name>FAD</name>
        <dbReference type="ChEBI" id="CHEBI:57692"/>
    </ligand>
</feature>
<evidence type="ECO:0000256" key="14">
    <source>
        <dbReference type="SAM" id="Phobius"/>
    </source>
</evidence>
<dbReference type="FunFam" id="3.40.50.80:FF:000019">
    <property type="entry name" value="NADH-cytochrome b5 reductase"/>
    <property type="match status" value="1"/>
</dbReference>
<evidence type="ECO:0000259" key="15">
    <source>
        <dbReference type="PROSITE" id="PS50255"/>
    </source>
</evidence>
<dbReference type="Pfam" id="PF00173">
    <property type="entry name" value="Cyt-b5"/>
    <property type="match status" value="1"/>
</dbReference>
<dbReference type="PROSITE" id="PS01309">
    <property type="entry name" value="UPF0057"/>
    <property type="match status" value="1"/>
</dbReference>
<feature type="transmembrane region" description="Helical" evidence="14">
    <location>
        <begin position="96"/>
        <end position="116"/>
    </location>
</feature>
<comment type="cofactor">
    <cofactor evidence="1 13">
        <name>FAD</name>
        <dbReference type="ChEBI" id="CHEBI:57692"/>
    </cofactor>
</comment>
<dbReference type="AlphaFoldDB" id="F9G0A4"/>
<dbReference type="STRING" id="660025.F9G0A4"/>
<feature type="transmembrane region" description="Helical" evidence="14">
    <location>
        <begin position="550"/>
        <end position="573"/>
    </location>
</feature>
<dbReference type="InterPro" id="IPR001709">
    <property type="entry name" value="Flavoprot_Pyr_Nucl_cyt_Rdtase"/>
</dbReference>
<evidence type="ECO:0000256" key="6">
    <source>
        <dbReference type="ARBA" id="ARBA00022692"/>
    </source>
</evidence>
<dbReference type="SUPFAM" id="SSF63380">
    <property type="entry name" value="Riboflavin synthase domain-like"/>
    <property type="match status" value="1"/>
</dbReference>
<dbReference type="Pfam" id="PF01679">
    <property type="entry name" value="Pmp3"/>
    <property type="match status" value="1"/>
</dbReference>
<dbReference type="SUPFAM" id="SSF55856">
    <property type="entry name" value="Cytochrome b5-like heme/steroid binding domain"/>
    <property type="match status" value="1"/>
</dbReference>
<evidence type="ECO:0000256" key="4">
    <source>
        <dbReference type="ARBA" id="ARBA00009530"/>
    </source>
</evidence>
<dbReference type="GO" id="GO:0005783">
    <property type="term" value="C:endoplasmic reticulum"/>
    <property type="evidence" value="ECO:0007669"/>
    <property type="project" value="TreeGrafter"/>
</dbReference>
<proteinExistence type="inferred from homology"/>
<evidence type="ECO:0000313" key="17">
    <source>
        <dbReference type="EMBL" id="EGU77406.1"/>
    </source>
</evidence>
<organism evidence="17">
    <name type="scientific">Fusarium oxysporum (strain Fo5176)</name>
    <name type="common">Fusarium vascular wilt</name>
    <dbReference type="NCBI Taxonomy" id="660025"/>
    <lineage>
        <taxon>Eukaryota</taxon>
        <taxon>Fungi</taxon>
        <taxon>Dikarya</taxon>
        <taxon>Ascomycota</taxon>
        <taxon>Pezizomycotina</taxon>
        <taxon>Sordariomycetes</taxon>
        <taxon>Hypocreomycetidae</taxon>
        <taxon>Hypocreales</taxon>
        <taxon>Nectriaceae</taxon>
        <taxon>Fusarium</taxon>
        <taxon>Fusarium oxysporum species complex</taxon>
    </lineage>
</organism>
<keyword evidence="10" id="KW-0560">Oxidoreductase</keyword>
<sequence length="575" mass="63303">MEEFTIKQVAEHNSPKDAWLIIHGQDHPGGADVLTEAAGTDASEDFDNAGHSEDAFEIMKDCCIGKIQGFEKKKPKLKPLAPVKAVKIQTRGSSSISTLVNLGFIVCAGAGAYYFTRRQGFTVPDWLLASLRSDSTGSSFIKGIIVGGGSLATANAVAAQRFTSMAMKSKPFTSYPAHMKVPKRAQEDTLLQRGLLDPVTYSPLPLKQKTLIAPNVYRLTFSLPTTSTILGLPIGQHVTIKADVDGESVARSYTPVSNNSDLGVLELVIKAYPDGKLTSKYLAKLEVGDEVLFRGPKGAMKYQPNLCKKIGMIAGGTGITPMFQVIRAICEHDRDTTEISLIYANRTEQDILLREELDRFARRYPKNFKVHYMLDQPPANWEFGSGYVTRELMKEKLPSPSAESRVFLCGPPGMVNASKKALVDLGFEQPGASAKMSDQTSHQLSFTSPSTLSAHKYRCGGRYALRTWPFRFNTGQPITDLALWVKSHGQLPVTYSDIDQRQARRIIGLRSLDPKTVKMPFTAGDICKIIFAIILPPVGVFMERGCGGDFWINLLLTILFFVPGLIHALYIILKY</sequence>
<evidence type="ECO:0000256" key="3">
    <source>
        <dbReference type="ARBA" id="ARBA00006105"/>
    </source>
</evidence>
<dbReference type="InterPro" id="IPR036400">
    <property type="entry name" value="Cyt_B5-like_heme/steroid_sf"/>
</dbReference>
<dbReference type="EMBL" id="AFQF01002983">
    <property type="protein sequence ID" value="EGU77406.1"/>
    <property type="molecule type" value="Genomic_DNA"/>
</dbReference>
<dbReference type="InterPro" id="IPR039261">
    <property type="entry name" value="FNR_nucleotide-bd"/>
</dbReference>
<keyword evidence="6 14" id="KW-0812">Transmembrane</keyword>
<comment type="subcellular location">
    <subcellularLocation>
        <location evidence="2">Mitochondrion outer membrane</location>
        <topology evidence="2">Single-pass membrane protein</topology>
    </subcellularLocation>
</comment>
<keyword evidence="9 14" id="KW-1133">Transmembrane helix</keyword>
<dbReference type="Gene3D" id="2.40.30.10">
    <property type="entry name" value="Translation factors"/>
    <property type="match status" value="1"/>
</dbReference>
<dbReference type="Pfam" id="PF00970">
    <property type="entry name" value="FAD_binding_6"/>
    <property type="match status" value="1"/>
</dbReference>
<comment type="similarity">
    <text evidence="3">Belongs to the flavoprotein pyridine nucleotide cytochrome reductase family.</text>
</comment>
<dbReference type="PRINTS" id="PR00406">
    <property type="entry name" value="CYTB5RDTASE"/>
</dbReference>
<keyword evidence="7" id="KW-0496">Mitochondrion</keyword>
<evidence type="ECO:0000256" key="9">
    <source>
        <dbReference type="ARBA" id="ARBA00022989"/>
    </source>
</evidence>
<dbReference type="InterPro" id="IPR008333">
    <property type="entry name" value="Cbr1-like_FAD-bd_dom"/>
</dbReference>
<evidence type="ECO:0000256" key="13">
    <source>
        <dbReference type="PIRSR" id="PIRSR601834-1"/>
    </source>
</evidence>
<keyword evidence="5 13" id="KW-0285">Flavoprotein</keyword>
<dbReference type="PANTHER" id="PTHR19370:SF178">
    <property type="entry name" value="CYTOCHROME-B5 REDUCTASE"/>
    <property type="match status" value="1"/>
</dbReference>
<dbReference type="PANTHER" id="PTHR19370">
    <property type="entry name" value="NADH-CYTOCHROME B5 REDUCTASE"/>
    <property type="match status" value="1"/>
</dbReference>
<name>F9G0A4_FUSOF</name>
<accession>F9G0A4</accession>
<evidence type="ECO:0008006" key="18">
    <source>
        <dbReference type="Google" id="ProtNLM"/>
    </source>
</evidence>
<keyword evidence="12 14" id="KW-0472">Membrane</keyword>
<evidence type="ECO:0000259" key="16">
    <source>
        <dbReference type="PROSITE" id="PS51384"/>
    </source>
</evidence>
<dbReference type="SMART" id="SM01117">
    <property type="entry name" value="Cyt-b5"/>
    <property type="match status" value="1"/>
</dbReference>
<dbReference type="PRINTS" id="PR00371">
    <property type="entry name" value="FPNCR"/>
</dbReference>
<feature type="binding site" evidence="13">
    <location>
        <position position="279"/>
    </location>
    <ligand>
        <name>FAD</name>
        <dbReference type="ChEBI" id="CHEBI:57692"/>
    </ligand>
</feature>
<evidence type="ECO:0000256" key="2">
    <source>
        <dbReference type="ARBA" id="ARBA00004572"/>
    </source>
</evidence>
<dbReference type="InterPro" id="IPR001199">
    <property type="entry name" value="Cyt_B5-like_heme/steroid-bd"/>
</dbReference>
<gene>
    <name evidence="17" type="ORF">FOXB_12086</name>
</gene>